<dbReference type="EMBL" id="GBXM01092973">
    <property type="protein sequence ID" value="JAH15604.1"/>
    <property type="molecule type" value="Transcribed_RNA"/>
</dbReference>
<evidence type="ECO:0000313" key="1">
    <source>
        <dbReference type="EMBL" id="JAH15604.1"/>
    </source>
</evidence>
<proteinExistence type="predicted"/>
<protein>
    <submittedName>
        <fullName evidence="1">Uncharacterized protein</fullName>
    </submittedName>
</protein>
<reference evidence="1" key="2">
    <citation type="journal article" date="2015" name="Fish Shellfish Immunol.">
        <title>Early steps in the European eel (Anguilla anguilla)-Vibrio vulnificus interaction in the gills: Role of the RtxA13 toxin.</title>
        <authorList>
            <person name="Callol A."/>
            <person name="Pajuelo D."/>
            <person name="Ebbesson L."/>
            <person name="Teles M."/>
            <person name="MacKenzie S."/>
            <person name="Amaro C."/>
        </authorList>
    </citation>
    <scope>NUCLEOTIDE SEQUENCE</scope>
</reference>
<sequence length="8" mass="809">MPCTVGSD</sequence>
<accession>A0A0E9QFN0</accession>
<organism evidence="1">
    <name type="scientific">Anguilla anguilla</name>
    <name type="common">European freshwater eel</name>
    <name type="synonym">Muraena anguilla</name>
    <dbReference type="NCBI Taxonomy" id="7936"/>
    <lineage>
        <taxon>Eukaryota</taxon>
        <taxon>Metazoa</taxon>
        <taxon>Chordata</taxon>
        <taxon>Craniata</taxon>
        <taxon>Vertebrata</taxon>
        <taxon>Euteleostomi</taxon>
        <taxon>Actinopterygii</taxon>
        <taxon>Neopterygii</taxon>
        <taxon>Teleostei</taxon>
        <taxon>Anguilliformes</taxon>
        <taxon>Anguillidae</taxon>
        <taxon>Anguilla</taxon>
    </lineage>
</organism>
<reference evidence="1" key="1">
    <citation type="submission" date="2014-11" db="EMBL/GenBank/DDBJ databases">
        <authorList>
            <person name="Amaro Gonzalez C."/>
        </authorList>
    </citation>
    <scope>NUCLEOTIDE SEQUENCE</scope>
</reference>
<name>A0A0E9QFN0_ANGAN</name>